<dbReference type="Proteomes" id="UP000620224">
    <property type="component" value="Unassembled WGS sequence"/>
</dbReference>
<comment type="caution">
    <text evidence="1">The sequence shown here is derived from an EMBL/GenBank/DDBJ whole genome shotgun (WGS) entry which is preliminary data.</text>
</comment>
<proteinExistence type="predicted"/>
<reference evidence="1" key="2">
    <citation type="submission" date="2020-09" db="EMBL/GenBank/DDBJ databases">
        <authorList>
            <person name="Sun Q."/>
            <person name="Ohkuma M."/>
        </authorList>
    </citation>
    <scope>NUCLEOTIDE SEQUENCE</scope>
    <source>
        <strain evidence="1">JCM 4490</strain>
    </source>
</reference>
<gene>
    <name evidence="1" type="ORF">GCM10010503_30530</name>
</gene>
<reference evidence="1" key="1">
    <citation type="journal article" date="2014" name="Int. J. Syst. Evol. Microbiol.">
        <title>Complete genome sequence of Corynebacterium casei LMG S-19264T (=DSM 44701T), isolated from a smear-ripened cheese.</title>
        <authorList>
            <consortium name="US DOE Joint Genome Institute (JGI-PGF)"/>
            <person name="Walter F."/>
            <person name="Albersmeier A."/>
            <person name="Kalinowski J."/>
            <person name="Ruckert C."/>
        </authorList>
    </citation>
    <scope>NUCLEOTIDE SEQUENCE</scope>
    <source>
        <strain evidence="1">JCM 4490</strain>
    </source>
</reference>
<protein>
    <submittedName>
        <fullName evidence="1">Uncharacterized protein</fullName>
    </submittedName>
</protein>
<accession>A0A918J650</accession>
<organism evidence="1 2">
    <name type="scientific">Streptomyces lucensis JCM 4490</name>
    <dbReference type="NCBI Taxonomy" id="1306176"/>
    <lineage>
        <taxon>Bacteria</taxon>
        <taxon>Bacillati</taxon>
        <taxon>Actinomycetota</taxon>
        <taxon>Actinomycetes</taxon>
        <taxon>Kitasatosporales</taxon>
        <taxon>Streptomycetaceae</taxon>
        <taxon>Streptomyces</taxon>
    </lineage>
</organism>
<dbReference type="AlphaFoldDB" id="A0A918J650"/>
<dbReference type="EMBL" id="BMUE01000005">
    <property type="protein sequence ID" value="GGW51385.1"/>
    <property type="molecule type" value="Genomic_DNA"/>
</dbReference>
<evidence type="ECO:0000313" key="2">
    <source>
        <dbReference type="Proteomes" id="UP000620224"/>
    </source>
</evidence>
<keyword evidence="2" id="KW-1185">Reference proteome</keyword>
<evidence type="ECO:0000313" key="1">
    <source>
        <dbReference type="EMBL" id="GGW51385.1"/>
    </source>
</evidence>
<name>A0A918J650_9ACTN</name>
<sequence length="63" mass="6486">MQRLDVVPWSMAATYFSALSVMAVPKSLVGSRDRVAGWVAGRGAARKARVGPGGPCAGQKAAL</sequence>